<keyword evidence="3" id="KW-0520">NAD</keyword>
<dbReference type="GO" id="GO:0051287">
    <property type="term" value="F:NAD binding"/>
    <property type="evidence" value="ECO:0007669"/>
    <property type="project" value="InterPro"/>
</dbReference>
<organism evidence="7 8">
    <name type="scientific">Falsibacillus pallidus</name>
    <dbReference type="NCBI Taxonomy" id="493781"/>
    <lineage>
        <taxon>Bacteria</taxon>
        <taxon>Bacillati</taxon>
        <taxon>Bacillota</taxon>
        <taxon>Bacilli</taxon>
        <taxon>Bacillales</taxon>
        <taxon>Bacillaceae</taxon>
        <taxon>Falsibacillus</taxon>
    </lineage>
</organism>
<dbReference type="CDD" id="cd05300">
    <property type="entry name" value="2-Hacid_dh_1"/>
    <property type="match status" value="1"/>
</dbReference>
<evidence type="ECO:0000259" key="5">
    <source>
        <dbReference type="Pfam" id="PF00389"/>
    </source>
</evidence>
<evidence type="ECO:0000256" key="4">
    <source>
        <dbReference type="RuleBase" id="RU003719"/>
    </source>
</evidence>
<evidence type="ECO:0000313" key="7">
    <source>
        <dbReference type="EMBL" id="RDI37187.1"/>
    </source>
</evidence>
<dbReference type="EMBL" id="QQAY01000023">
    <property type="protein sequence ID" value="RDI37187.1"/>
    <property type="molecule type" value="Genomic_DNA"/>
</dbReference>
<feature type="domain" description="D-isomer specific 2-hydroxyacid dehydrogenase catalytic" evidence="5">
    <location>
        <begin position="9"/>
        <end position="303"/>
    </location>
</feature>
<comment type="similarity">
    <text evidence="1 4">Belongs to the D-isomer specific 2-hydroxyacid dehydrogenase family.</text>
</comment>
<keyword evidence="2 4" id="KW-0560">Oxidoreductase</keyword>
<evidence type="ECO:0000256" key="2">
    <source>
        <dbReference type="ARBA" id="ARBA00023002"/>
    </source>
</evidence>
<sequence length="316" mass="35658">MDVLFTFSPPEELLKPLKQVEADLNLHTVSSIDEENGLLAEAEVLVTFGEDLTEGHIRKAQKVKWIMVVSAGLEKMPLDAIAERGILLTNAKGIHKKPMAEFTIGLMIQYVKQLGAFRDQQREGIWRPDLKMGELSGKNLMIVGAGAIGTEIAKAANFFGMAVYGVNSTGKPIKNFQDMYTIESFKEALPIMDFIINILPSTDKTKYLYQKEHFTAMKETAVFINIGRGDAVSEEVLIEALEEERIAHAFMDVFETEPLPEGHPFWKLKNLTLTPHVSSHSDDYLPRAFEIFKHNLHTYINNKNNFMNVVDPKRGY</sequence>
<evidence type="ECO:0000259" key="6">
    <source>
        <dbReference type="Pfam" id="PF02826"/>
    </source>
</evidence>
<accession>A0A370FZV3</accession>
<dbReference type="GO" id="GO:0016616">
    <property type="term" value="F:oxidoreductase activity, acting on the CH-OH group of donors, NAD or NADP as acceptor"/>
    <property type="evidence" value="ECO:0007669"/>
    <property type="project" value="InterPro"/>
</dbReference>
<dbReference type="FunFam" id="3.40.50.720:FF:000363">
    <property type="entry name" value="D-isomer specific 2-hydroxyacid dehydrogenase"/>
    <property type="match status" value="1"/>
</dbReference>
<dbReference type="Pfam" id="PF00389">
    <property type="entry name" value="2-Hacid_dh"/>
    <property type="match status" value="1"/>
</dbReference>
<dbReference type="OrthoDB" id="9805416at2"/>
<evidence type="ECO:0000256" key="1">
    <source>
        <dbReference type="ARBA" id="ARBA00005854"/>
    </source>
</evidence>
<name>A0A370FZV3_9BACI</name>
<comment type="caution">
    <text evidence="7">The sequence shown here is derived from an EMBL/GenBank/DDBJ whole genome shotgun (WGS) entry which is preliminary data.</text>
</comment>
<dbReference type="SUPFAM" id="SSF52283">
    <property type="entry name" value="Formate/glycerate dehydrogenase catalytic domain-like"/>
    <property type="match status" value="1"/>
</dbReference>
<dbReference type="RefSeq" id="WP_114747235.1">
    <property type="nucleotide sequence ID" value="NZ_QQAY01000023.1"/>
</dbReference>
<keyword evidence="8" id="KW-1185">Reference proteome</keyword>
<reference evidence="7 8" key="1">
    <citation type="submission" date="2018-07" db="EMBL/GenBank/DDBJ databases">
        <title>Genomic Encyclopedia of Type Strains, Phase IV (KMG-IV): sequencing the most valuable type-strain genomes for metagenomic binning, comparative biology and taxonomic classification.</title>
        <authorList>
            <person name="Goeker M."/>
        </authorList>
    </citation>
    <scope>NUCLEOTIDE SEQUENCE [LARGE SCALE GENOMIC DNA]</scope>
    <source>
        <strain evidence="7 8">DSM 25281</strain>
    </source>
</reference>
<dbReference type="PANTHER" id="PTHR43333:SF1">
    <property type="entry name" value="D-ISOMER SPECIFIC 2-HYDROXYACID DEHYDROGENASE NAD-BINDING DOMAIN-CONTAINING PROTEIN"/>
    <property type="match status" value="1"/>
</dbReference>
<dbReference type="InterPro" id="IPR036291">
    <property type="entry name" value="NAD(P)-bd_dom_sf"/>
</dbReference>
<dbReference type="Pfam" id="PF02826">
    <property type="entry name" value="2-Hacid_dh_C"/>
    <property type="match status" value="1"/>
</dbReference>
<dbReference type="InterPro" id="IPR006140">
    <property type="entry name" value="D-isomer_DH_NAD-bd"/>
</dbReference>
<dbReference type="SUPFAM" id="SSF51735">
    <property type="entry name" value="NAD(P)-binding Rossmann-fold domains"/>
    <property type="match status" value="1"/>
</dbReference>
<dbReference type="PANTHER" id="PTHR43333">
    <property type="entry name" value="2-HACID_DH_C DOMAIN-CONTAINING PROTEIN"/>
    <property type="match status" value="1"/>
</dbReference>
<evidence type="ECO:0000313" key="8">
    <source>
        <dbReference type="Proteomes" id="UP000255326"/>
    </source>
</evidence>
<evidence type="ECO:0000256" key="3">
    <source>
        <dbReference type="ARBA" id="ARBA00023027"/>
    </source>
</evidence>
<proteinExistence type="inferred from homology"/>
<protein>
    <submittedName>
        <fullName evidence="7">Phosphoglycerate dehydrogenase-like enzyme</fullName>
    </submittedName>
</protein>
<dbReference type="Proteomes" id="UP000255326">
    <property type="component" value="Unassembled WGS sequence"/>
</dbReference>
<dbReference type="Gene3D" id="3.40.50.720">
    <property type="entry name" value="NAD(P)-binding Rossmann-like Domain"/>
    <property type="match status" value="2"/>
</dbReference>
<feature type="domain" description="D-isomer specific 2-hydroxyacid dehydrogenase NAD-binding" evidence="6">
    <location>
        <begin position="104"/>
        <end position="278"/>
    </location>
</feature>
<dbReference type="AlphaFoldDB" id="A0A370FZV3"/>
<dbReference type="InterPro" id="IPR006139">
    <property type="entry name" value="D-isomer_2_OHA_DH_cat_dom"/>
</dbReference>
<gene>
    <name evidence="7" type="ORF">DFR59_12330</name>
</gene>